<dbReference type="KEGG" id="ctai:NCTC12078_00168"/>
<accession>A0A4V6ID53</accession>
<gene>
    <name evidence="3" type="ORF">NCTC12078_00168</name>
</gene>
<dbReference type="RefSeq" id="WP_130913092.1">
    <property type="nucleotide sequence ID" value="NZ_LR215974.1"/>
</dbReference>
<sequence length="334" mass="39544">MNKIKKYFTNLFDPQLLIIVLVVIALCIILSMIFSQKTSDFKEKYRSKFYIYLFSFAFVYAIIALLGYNKLLQDNNLYEFVFYQICSLIIGIVHCYAYRGYFEKFASKKPGNEYLFALLSVCFASVPFMLIYTFLNGTDLVYLMLGHFIVFFIPTFLNDTFNRAMNIPPKVYVTWQFPENYKEAAGVSDEEMRDLVVFTLLMEKDKEATKYSVYRAKGPTRIDFGRLFYNFVLDYNDRHPGEEIQIEDENGLFDWVFFLQPKWYETTKYIDPKLTLYMNGIEENCVVFCMRTDQMLGENNTIQKTDFEYDQKKDNERIGKNDQKQIDEAETIGY</sequence>
<proteinExistence type="predicted"/>
<evidence type="ECO:0000256" key="2">
    <source>
        <dbReference type="SAM" id="Phobius"/>
    </source>
</evidence>
<feature type="transmembrane region" description="Helical" evidence="2">
    <location>
        <begin position="80"/>
        <end position="102"/>
    </location>
</feature>
<dbReference type="AlphaFoldDB" id="A0A4V6ID53"/>
<keyword evidence="2" id="KW-0472">Membrane</keyword>
<feature type="transmembrane region" description="Helical" evidence="2">
    <location>
        <begin position="140"/>
        <end position="157"/>
    </location>
</feature>
<dbReference type="Pfam" id="PF17555">
    <property type="entry name" value="TssN"/>
    <property type="match status" value="1"/>
</dbReference>
<feature type="compositionally biased region" description="Basic and acidic residues" evidence="1">
    <location>
        <begin position="314"/>
        <end position="327"/>
    </location>
</feature>
<dbReference type="InterPro" id="IPR035177">
    <property type="entry name" value="TssN"/>
</dbReference>
<evidence type="ECO:0000256" key="1">
    <source>
        <dbReference type="SAM" id="MobiDB-lite"/>
    </source>
</evidence>
<feature type="transmembrane region" description="Helical" evidence="2">
    <location>
        <begin position="16"/>
        <end position="34"/>
    </location>
</feature>
<keyword evidence="2" id="KW-0812">Transmembrane</keyword>
<dbReference type="Proteomes" id="UP000290013">
    <property type="component" value="Chromosome"/>
</dbReference>
<name>A0A4V6ID53_9FLAO</name>
<evidence type="ECO:0000313" key="3">
    <source>
        <dbReference type="EMBL" id="VFB02194.1"/>
    </source>
</evidence>
<feature type="transmembrane region" description="Helical" evidence="2">
    <location>
        <begin position="114"/>
        <end position="134"/>
    </location>
</feature>
<keyword evidence="2" id="KW-1133">Transmembrane helix</keyword>
<feature type="transmembrane region" description="Helical" evidence="2">
    <location>
        <begin position="49"/>
        <end position="68"/>
    </location>
</feature>
<dbReference type="EMBL" id="LR215974">
    <property type="protein sequence ID" value="VFB02194.1"/>
    <property type="molecule type" value="Genomic_DNA"/>
</dbReference>
<protein>
    <submittedName>
        <fullName evidence="3">Uncharacterized protein</fullName>
    </submittedName>
</protein>
<evidence type="ECO:0000313" key="4">
    <source>
        <dbReference type="Proteomes" id="UP000290013"/>
    </source>
</evidence>
<feature type="region of interest" description="Disordered" evidence="1">
    <location>
        <begin position="314"/>
        <end position="334"/>
    </location>
</feature>
<reference evidence="3 4" key="1">
    <citation type="submission" date="2019-02" db="EMBL/GenBank/DDBJ databases">
        <authorList>
            <consortium name="Pathogen Informatics"/>
        </authorList>
    </citation>
    <scope>NUCLEOTIDE SEQUENCE [LARGE SCALE GENOMIC DNA]</scope>
    <source>
        <strain evidence="3 4">3012STDY6944375</strain>
    </source>
</reference>
<organism evidence="3 4">
    <name type="scientific">Chryseobacterium taihuense</name>
    <dbReference type="NCBI Taxonomy" id="1141221"/>
    <lineage>
        <taxon>Bacteria</taxon>
        <taxon>Pseudomonadati</taxon>
        <taxon>Bacteroidota</taxon>
        <taxon>Flavobacteriia</taxon>
        <taxon>Flavobacteriales</taxon>
        <taxon>Weeksellaceae</taxon>
        <taxon>Chryseobacterium group</taxon>
        <taxon>Chryseobacterium</taxon>
    </lineage>
</organism>